<evidence type="ECO:0000313" key="2">
    <source>
        <dbReference type="Proteomes" id="UP000035199"/>
    </source>
</evidence>
<reference evidence="1 2" key="1">
    <citation type="journal article" date="2015" name="Genome Announc.">
        <title>Complete Genome Sequence of the Type Strain Corynebacterium mustelae DSM 45274, Isolated from Various Tissues of a Male Ferret with Lethal Sepsis.</title>
        <authorList>
            <person name="Ruckert C."/>
            <person name="Eimer J."/>
            <person name="Winkler A."/>
            <person name="Tauch A."/>
        </authorList>
    </citation>
    <scope>NUCLEOTIDE SEQUENCE [LARGE SCALE GENOMIC DNA]</scope>
    <source>
        <strain evidence="1 2">DSM 45274</strain>
    </source>
</reference>
<evidence type="ECO:0000313" key="1">
    <source>
        <dbReference type="EMBL" id="AKK04939.1"/>
    </source>
</evidence>
<accession>A0A0G3GUV0</accession>
<name>A0A0G3GUV0_9CORY</name>
<dbReference type="AlphaFoldDB" id="A0A0G3GUV0"/>
<protein>
    <submittedName>
        <fullName evidence="1">Uncharacterized protein</fullName>
    </submittedName>
</protein>
<proteinExistence type="predicted"/>
<reference evidence="2" key="2">
    <citation type="submission" date="2015-05" db="EMBL/GenBank/DDBJ databases">
        <title>Complete genome sequence of Corynebacterium mustelae DSM 45274, isolated from various tissues of a male ferret with lethal sepsis.</title>
        <authorList>
            <person name="Ruckert C."/>
            <person name="Albersmeier A."/>
            <person name="Winkler A."/>
            <person name="Tauch A."/>
        </authorList>
    </citation>
    <scope>NUCLEOTIDE SEQUENCE [LARGE SCALE GENOMIC DNA]</scope>
    <source>
        <strain evidence="2">DSM 45274</strain>
    </source>
</reference>
<sequence>MLLVITTMAFSCHGAAVQHIDKNLVETLAQYLKHVQLGLVIVHKIMAHLF</sequence>
<organism evidence="1 2">
    <name type="scientific">Corynebacterium mustelae</name>
    <dbReference type="NCBI Taxonomy" id="571915"/>
    <lineage>
        <taxon>Bacteria</taxon>
        <taxon>Bacillati</taxon>
        <taxon>Actinomycetota</taxon>
        <taxon>Actinomycetes</taxon>
        <taxon>Mycobacteriales</taxon>
        <taxon>Corynebacteriaceae</taxon>
        <taxon>Corynebacterium</taxon>
    </lineage>
</organism>
<dbReference type="EMBL" id="CP011542">
    <property type="protein sequence ID" value="AKK04939.1"/>
    <property type="molecule type" value="Genomic_DNA"/>
</dbReference>
<keyword evidence="2" id="KW-1185">Reference proteome</keyword>
<dbReference type="KEGG" id="cmv:CMUST_02975"/>
<dbReference type="PATRIC" id="fig|571915.4.peg.628"/>
<gene>
    <name evidence="1" type="ORF">CMUST_02975</name>
</gene>
<dbReference type="Proteomes" id="UP000035199">
    <property type="component" value="Chromosome"/>
</dbReference>
<dbReference type="STRING" id="571915.CMUST_02975"/>